<evidence type="ECO:0000256" key="2">
    <source>
        <dbReference type="ARBA" id="ARBA00022737"/>
    </source>
</evidence>
<dbReference type="InterPro" id="IPR016024">
    <property type="entry name" value="ARM-type_fold"/>
</dbReference>
<name>A0A8S9ZP85_9BILA</name>
<evidence type="ECO:0000256" key="3">
    <source>
        <dbReference type="ARBA" id="ARBA00038332"/>
    </source>
</evidence>
<protein>
    <recommendedName>
        <fullName evidence="4">Iron-sulfur cluster assembly 1 homolog, mitochondrial</fullName>
    </recommendedName>
</protein>
<feature type="compositionally biased region" description="Basic and acidic residues" evidence="6">
    <location>
        <begin position="737"/>
        <end position="746"/>
    </location>
</feature>
<evidence type="ECO:0000259" key="8">
    <source>
        <dbReference type="Pfam" id="PF22646"/>
    </source>
</evidence>
<dbReference type="PANTHER" id="PTHR10648">
    <property type="entry name" value="SERINE/THREONINE-PROTEIN PHOSPHATASE PP2A 65 KDA REGULATORY SUBUNIT"/>
    <property type="match status" value="1"/>
</dbReference>
<feature type="repeat" description="HEAT" evidence="5">
    <location>
        <begin position="514"/>
        <end position="552"/>
    </location>
</feature>
<dbReference type="FunFam" id="2.60.300.12:FF:000001">
    <property type="entry name" value="Iron-binding protein IscA"/>
    <property type="match status" value="1"/>
</dbReference>
<dbReference type="PANTHER" id="PTHR10648:SF4">
    <property type="entry name" value="PROTEIN PHOSPHATASE 2 (FORMERLY 2A), REGULATORY SUBUNIT A, BETA ISOFORM-RELATED"/>
    <property type="match status" value="1"/>
</dbReference>
<dbReference type="GO" id="GO:0005634">
    <property type="term" value="C:nucleus"/>
    <property type="evidence" value="ECO:0007669"/>
    <property type="project" value="TreeGrafter"/>
</dbReference>
<dbReference type="InterPro" id="IPR017870">
    <property type="entry name" value="FeS_cluster_insertion_CS"/>
</dbReference>
<comment type="similarity">
    <text evidence="3">Belongs to the phosphatase 2A regulatory subunit A family.</text>
</comment>
<feature type="repeat" description="HEAT" evidence="5">
    <location>
        <begin position="157"/>
        <end position="196"/>
    </location>
</feature>
<feature type="domain" description="Phosphatase 2A Regulatory Subunit A helical" evidence="9">
    <location>
        <begin position="358"/>
        <end position="518"/>
    </location>
</feature>
<sequence length="752" mass="84051">MNTAPTVPVISGQEGEDSLYPIAVLIDELRNEDVQLRLNSIRKLSTIALALGVERTRKELIQFLTDTIYDEDEVLLALAEQLGNFTPLVGGPEYVHCLLPPLENLANIEETVVRDKAVESLQKIAEKHSVAQLEEYFIPMVLRLASGFIIFYSLNQLVPRAFRSLCRDDTPMVRRAAASKLGEFAKVQESDYLKNDVVQIFEDLAKDEQDSVRLLSVEAGIVIVGLLSDDAAKLAHVKPIIKDLVQDKSWRVRYMAAVKIVEIQQAFGNKIPIEEIVGWYTGLLKDCEGEVRDAAAEKLQAFCAALPEEGRKRGITDEILPVIKPLTTDANQHVKIALAHVVMGLAPLLGNQSTVEHLLPIFLAMLRDDTPEVRLNIISSLDKVSNVIGADELQYSLLPAIIDLAQDGKWRVRLALVEYMPLLAEQLGQKFFDEKLLKLCMNWLTDHVYAIREAATNILKQLAEKFGADWAVKSILPRVIELAADSNYLHRMTCLFCFNTLAEALGKENVVREMFPTIKTLSNDSVPNVRFNVAKTLIRIGKVLDAPTINNEIKPLVSKMSEDQEFDVRYFADEAKESNFIFIIHIFLNIMRFIQVLFASARVVKSSSGSRLEGLKERQAISLTQAAVERIKELIKQKPGAKALKIGVQQRGCSGLTYTLDYADQKGKLDEEVKQDGITIWIDSKAQLTLIGSKMDFERSKLAAEFIFHNPNIKSTCGCGESFSMDTPTINTTSEPINKEKIKDESSINAQL</sequence>
<dbReference type="GO" id="GO:0019888">
    <property type="term" value="F:protein phosphatase regulator activity"/>
    <property type="evidence" value="ECO:0007669"/>
    <property type="project" value="TreeGrafter"/>
</dbReference>
<accession>A0A8S9ZP85</accession>
<dbReference type="OrthoDB" id="340346at2759"/>
<keyword evidence="2" id="KW-0677">Repeat</keyword>
<dbReference type="Gene3D" id="2.60.300.12">
    <property type="entry name" value="HesB-like domain"/>
    <property type="match status" value="1"/>
</dbReference>
<feature type="repeat" description="HEAT" evidence="5">
    <location>
        <begin position="21"/>
        <end position="59"/>
    </location>
</feature>
<feature type="region of interest" description="Disordered" evidence="6">
    <location>
        <begin position="731"/>
        <end position="752"/>
    </location>
</feature>
<dbReference type="PROSITE" id="PS50077">
    <property type="entry name" value="HEAT_REPEAT"/>
    <property type="match status" value="9"/>
</dbReference>
<dbReference type="InterPro" id="IPR035903">
    <property type="entry name" value="HesB-like_dom_sf"/>
</dbReference>
<dbReference type="InterPro" id="IPR055231">
    <property type="entry name" value="2AA_helical"/>
</dbReference>
<dbReference type="InterPro" id="IPR000357">
    <property type="entry name" value="HEAT"/>
</dbReference>
<dbReference type="Pfam" id="PF22646">
    <property type="entry name" value="PPP2R1A-like_HEAT"/>
    <property type="match status" value="1"/>
</dbReference>
<dbReference type="GO" id="GO:0005829">
    <property type="term" value="C:cytosol"/>
    <property type="evidence" value="ECO:0007669"/>
    <property type="project" value="TreeGrafter"/>
</dbReference>
<dbReference type="SUPFAM" id="SSF89360">
    <property type="entry name" value="HesB-like domain"/>
    <property type="match status" value="1"/>
</dbReference>
<dbReference type="GO" id="GO:0000159">
    <property type="term" value="C:protein phosphatase type 2A complex"/>
    <property type="evidence" value="ECO:0007669"/>
    <property type="project" value="TreeGrafter"/>
</dbReference>
<feature type="repeat" description="HEAT" evidence="5">
    <location>
        <begin position="319"/>
        <end position="357"/>
    </location>
</feature>
<dbReference type="PROSITE" id="PS01152">
    <property type="entry name" value="HESB"/>
    <property type="match status" value="1"/>
</dbReference>
<dbReference type="GO" id="GO:0016226">
    <property type="term" value="P:iron-sulfur cluster assembly"/>
    <property type="evidence" value="ECO:0007669"/>
    <property type="project" value="InterPro"/>
</dbReference>
<comment type="caution">
    <text evidence="10">The sequence shown here is derived from an EMBL/GenBank/DDBJ whole genome shotgun (WGS) entry which is preliminary data.</text>
</comment>
<evidence type="ECO:0000256" key="6">
    <source>
        <dbReference type="SAM" id="MobiDB-lite"/>
    </source>
</evidence>
<feature type="repeat" description="HEAT" evidence="5">
    <location>
        <begin position="237"/>
        <end position="275"/>
    </location>
</feature>
<reference evidence="10" key="1">
    <citation type="journal article" date="2020" name="Ecol. Evol.">
        <title>Genome structure and content of the rice root-knot nematode (Meloidogyne graminicola).</title>
        <authorList>
            <person name="Phan N.T."/>
            <person name="Danchin E.G.J."/>
            <person name="Klopp C."/>
            <person name="Perfus-Barbeoch L."/>
            <person name="Kozlowski D.K."/>
            <person name="Koutsovoulos G.D."/>
            <person name="Lopez-Roques C."/>
            <person name="Bouchez O."/>
            <person name="Zahm M."/>
            <person name="Besnard G."/>
            <person name="Bellafiore S."/>
        </authorList>
    </citation>
    <scope>NUCLEOTIDE SEQUENCE</scope>
    <source>
        <strain evidence="10">VN-18</strain>
    </source>
</reference>
<feature type="repeat" description="HEAT" evidence="5">
    <location>
        <begin position="475"/>
        <end position="513"/>
    </location>
</feature>
<dbReference type="NCBIfam" id="TIGR00049">
    <property type="entry name" value="iron-sulfur cluster assembly accessory protein"/>
    <property type="match status" value="1"/>
</dbReference>
<evidence type="ECO:0000259" key="7">
    <source>
        <dbReference type="Pfam" id="PF01521"/>
    </source>
</evidence>
<dbReference type="Proteomes" id="UP000605970">
    <property type="component" value="Unassembled WGS sequence"/>
</dbReference>
<dbReference type="Pfam" id="PF02985">
    <property type="entry name" value="HEAT"/>
    <property type="match status" value="1"/>
</dbReference>
<dbReference type="EMBL" id="JABEBT010000045">
    <property type="protein sequence ID" value="KAF7635254.1"/>
    <property type="molecule type" value="Genomic_DNA"/>
</dbReference>
<gene>
    <name evidence="10" type="ORF">Mgra_00005370</name>
</gene>
<dbReference type="InterPro" id="IPR011989">
    <property type="entry name" value="ARM-like"/>
</dbReference>
<feature type="repeat" description="HEAT" evidence="5">
    <location>
        <begin position="358"/>
        <end position="394"/>
    </location>
</feature>
<dbReference type="Pfam" id="PF01521">
    <property type="entry name" value="Fe-S_biosyn"/>
    <property type="match status" value="1"/>
</dbReference>
<dbReference type="InterPro" id="IPR000361">
    <property type="entry name" value="ATAP_core_dom"/>
</dbReference>
<organism evidence="10 11">
    <name type="scientific">Meloidogyne graminicola</name>
    <dbReference type="NCBI Taxonomy" id="189291"/>
    <lineage>
        <taxon>Eukaryota</taxon>
        <taxon>Metazoa</taxon>
        <taxon>Ecdysozoa</taxon>
        <taxon>Nematoda</taxon>
        <taxon>Chromadorea</taxon>
        <taxon>Rhabditida</taxon>
        <taxon>Tylenchina</taxon>
        <taxon>Tylenchomorpha</taxon>
        <taxon>Tylenchoidea</taxon>
        <taxon>Meloidogynidae</taxon>
        <taxon>Meloidogyninae</taxon>
        <taxon>Meloidogyne</taxon>
    </lineage>
</organism>
<dbReference type="InterPro" id="IPR054573">
    <property type="entry name" value="PP2A/SF3B1-like_HEAT"/>
</dbReference>
<evidence type="ECO:0000256" key="5">
    <source>
        <dbReference type="PROSITE-ProRule" id="PRU00103"/>
    </source>
</evidence>
<dbReference type="InterPro" id="IPR051023">
    <property type="entry name" value="PP2A_Regulatory_Subunit_A"/>
</dbReference>
<feature type="domain" description="Phosphatase PP2A regulatory subunit A/Splicing factor 3B subunit 1-like HEAT repeat" evidence="8">
    <location>
        <begin position="273"/>
        <end position="350"/>
    </location>
</feature>
<proteinExistence type="inferred from homology"/>
<dbReference type="GO" id="GO:0051536">
    <property type="term" value="F:iron-sulfur cluster binding"/>
    <property type="evidence" value="ECO:0007669"/>
    <property type="project" value="InterPro"/>
</dbReference>
<dbReference type="Pfam" id="PF22956">
    <property type="entry name" value="VPS15-like_hel"/>
    <property type="match status" value="1"/>
</dbReference>
<dbReference type="InterPro" id="IPR021133">
    <property type="entry name" value="HEAT_type_2"/>
</dbReference>
<comment type="similarity">
    <text evidence="1">Belongs to the HesB/IscA family.</text>
</comment>
<evidence type="ECO:0000259" key="9">
    <source>
        <dbReference type="Pfam" id="PF22956"/>
    </source>
</evidence>
<dbReference type="AlphaFoldDB" id="A0A8S9ZP85"/>
<evidence type="ECO:0000313" key="10">
    <source>
        <dbReference type="EMBL" id="KAF7635254.1"/>
    </source>
</evidence>
<dbReference type="Gene3D" id="1.25.10.10">
    <property type="entry name" value="Leucine-rich Repeat Variant"/>
    <property type="match status" value="1"/>
</dbReference>
<evidence type="ECO:0000256" key="1">
    <source>
        <dbReference type="ARBA" id="ARBA00006718"/>
    </source>
</evidence>
<dbReference type="SUPFAM" id="SSF48371">
    <property type="entry name" value="ARM repeat"/>
    <property type="match status" value="1"/>
</dbReference>
<feature type="repeat" description="HEAT" evidence="5">
    <location>
        <begin position="98"/>
        <end position="136"/>
    </location>
</feature>
<dbReference type="InterPro" id="IPR016092">
    <property type="entry name" value="ATAP"/>
</dbReference>
<keyword evidence="11" id="KW-1185">Reference proteome</keyword>
<evidence type="ECO:0000313" key="11">
    <source>
        <dbReference type="Proteomes" id="UP000605970"/>
    </source>
</evidence>
<feature type="domain" description="Core" evidence="7">
    <location>
        <begin position="621"/>
        <end position="721"/>
    </location>
</feature>
<feature type="repeat" description="HEAT" evidence="5">
    <location>
        <begin position="397"/>
        <end position="435"/>
    </location>
</feature>
<evidence type="ECO:0000256" key="4">
    <source>
        <dbReference type="ARBA" id="ARBA00039743"/>
    </source>
</evidence>